<evidence type="ECO:0000259" key="1">
    <source>
        <dbReference type="Pfam" id="PF01764"/>
    </source>
</evidence>
<protein>
    <recommendedName>
        <fullName evidence="1">Fungal lipase-type domain-containing protein</fullName>
    </recommendedName>
</protein>
<dbReference type="PANTHER" id="PTHR46086:SF3">
    <property type="entry name" value="TRIACYLGLYCEROL LIPASE OBL1"/>
    <property type="match status" value="1"/>
</dbReference>
<organism evidence="2 3">
    <name type="scientific">Sphagnum jensenii</name>
    <dbReference type="NCBI Taxonomy" id="128206"/>
    <lineage>
        <taxon>Eukaryota</taxon>
        <taxon>Viridiplantae</taxon>
        <taxon>Streptophyta</taxon>
        <taxon>Embryophyta</taxon>
        <taxon>Bryophyta</taxon>
        <taxon>Sphagnophytina</taxon>
        <taxon>Sphagnopsida</taxon>
        <taxon>Sphagnales</taxon>
        <taxon>Sphagnaceae</taxon>
        <taxon>Sphagnum</taxon>
    </lineage>
</organism>
<dbReference type="InterPro" id="IPR029058">
    <property type="entry name" value="AB_hydrolase_fold"/>
</dbReference>
<dbReference type="Proteomes" id="UP001497444">
    <property type="component" value="Chromosome 11"/>
</dbReference>
<dbReference type="PANTHER" id="PTHR46086">
    <property type="entry name" value="ALPHA/BETA-HYDROLASES SUPERFAMILY PROTEIN"/>
    <property type="match status" value="1"/>
</dbReference>
<dbReference type="Pfam" id="PF01764">
    <property type="entry name" value="Lipase_3"/>
    <property type="match status" value="1"/>
</dbReference>
<dbReference type="SUPFAM" id="SSF53474">
    <property type="entry name" value="alpha/beta-Hydrolases"/>
    <property type="match status" value="1"/>
</dbReference>
<dbReference type="InterPro" id="IPR044819">
    <property type="entry name" value="OBL-like"/>
</dbReference>
<name>A0ABP0VTE0_9BRYO</name>
<feature type="domain" description="Fungal lipase-type" evidence="1">
    <location>
        <begin position="238"/>
        <end position="395"/>
    </location>
</feature>
<dbReference type="EMBL" id="OZ020106">
    <property type="protein sequence ID" value="CAK9257750.1"/>
    <property type="molecule type" value="Genomic_DNA"/>
</dbReference>
<gene>
    <name evidence="2" type="ORF">CSSPJE1EN1_LOCUS3228</name>
</gene>
<sequence>MTSSVQMRALHLNLNCSCNKLFLSSAQYVTLQKIFLTSKFRYLFVQTPTNKTKIGTGTANRWERLLNLNWQQRLSLLLINLLWDSHGVLALVGFVVEWTLNFLALNGSLWTLPFRCIFHFNKLVFPKEGESNYHTLIWQLDPRTKLYTDTSASAKAHSTKTDTDSFPVEGTGSRRTMDITIMASKLVYENQEVVKKVVEQDWNMHFVGFYTCWNECHKKRSTEAFVFADKPHNMNAIVIVWRGTEPFNTWDWSTDIDFSWARFQNGMAVHLGFLEALGLCHPTSGLSDDIIANDSQMLAYDDITKIVAKLLLDNPHAQLFVTGHSLGGALAAVYGAMLHYNAETEITDRLAAVYTFGQPRVGDQNFANYANEKLKGHYNRVVYCNDIVPRVPFDNKLFQFKHFGGCHYYDSWYNGMILPEEPERNFFAFHFIRLRITAFWELVQCAFILTIRHGPQYQESTVSLLARVVGLTLPGVVAHNPLNYVNAVRLGPCPLAETIKKDIFQTLRSVFLALPALPGNALWDYLYDKLSTGAQKPRQ</sequence>
<dbReference type="CDD" id="cd00519">
    <property type="entry name" value="Lipase_3"/>
    <property type="match status" value="1"/>
</dbReference>
<proteinExistence type="predicted"/>
<evidence type="ECO:0000313" key="3">
    <source>
        <dbReference type="Proteomes" id="UP001497444"/>
    </source>
</evidence>
<dbReference type="Gene3D" id="3.40.50.1820">
    <property type="entry name" value="alpha/beta hydrolase"/>
    <property type="match status" value="1"/>
</dbReference>
<evidence type="ECO:0000313" key="2">
    <source>
        <dbReference type="EMBL" id="CAK9257750.1"/>
    </source>
</evidence>
<dbReference type="InterPro" id="IPR002921">
    <property type="entry name" value="Fungal_lipase-type"/>
</dbReference>
<reference evidence="2" key="1">
    <citation type="submission" date="2024-02" db="EMBL/GenBank/DDBJ databases">
        <authorList>
            <consortium name="ELIXIR-Norway"/>
            <consortium name="Elixir Norway"/>
        </authorList>
    </citation>
    <scope>NUCLEOTIDE SEQUENCE</scope>
</reference>
<accession>A0ABP0VTE0</accession>
<keyword evidence="3" id="KW-1185">Reference proteome</keyword>